<dbReference type="PANTHER" id="PTHR11777">
    <property type="entry name" value="ALANYL-TRNA SYNTHETASE"/>
    <property type="match status" value="1"/>
</dbReference>
<dbReference type="FunFam" id="3.10.310.40:FF:000004">
    <property type="entry name" value="Alanyl-tRNA synthetase 2, mitochondrial"/>
    <property type="match status" value="1"/>
</dbReference>
<dbReference type="Gene3D" id="3.10.310.40">
    <property type="match status" value="1"/>
</dbReference>
<protein>
    <recommendedName>
        <fullName evidence="1">DHHA1 domain-containing protein</fullName>
    </recommendedName>
</protein>
<dbReference type="GO" id="GO:0005739">
    <property type="term" value="C:mitochondrion"/>
    <property type="evidence" value="ECO:0007669"/>
    <property type="project" value="TreeGrafter"/>
</dbReference>
<dbReference type="GO" id="GO:0003676">
    <property type="term" value="F:nucleic acid binding"/>
    <property type="evidence" value="ECO:0007669"/>
    <property type="project" value="InterPro"/>
</dbReference>
<dbReference type="GO" id="GO:0002161">
    <property type="term" value="F:aminoacyl-tRNA deacylase activity"/>
    <property type="evidence" value="ECO:0007669"/>
    <property type="project" value="TreeGrafter"/>
</dbReference>
<proteinExistence type="predicted"/>
<dbReference type="InterPro" id="IPR003156">
    <property type="entry name" value="DHHA1_dom"/>
</dbReference>
<dbReference type="EMBL" id="IACJ01086813">
    <property type="protein sequence ID" value="LAA49052.1"/>
    <property type="molecule type" value="Transcribed_RNA"/>
</dbReference>
<dbReference type="InterPro" id="IPR050058">
    <property type="entry name" value="Ala-tRNA_ligase"/>
</dbReference>
<feature type="domain" description="DHHA1" evidence="1">
    <location>
        <begin position="47"/>
        <end position="147"/>
    </location>
</feature>
<reference evidence="2" key="1">
    <citation type="submission" date="2017-07" db="EMBL/GenBank/DDBJ databases">
        <authorList>
            <person name="Mikheyev A."/>
            <person name="Grau M."/>
        </authorList>
    </citation>
    <scope>NUCLEOTIDE SEQUENCE</scope>
    <source>
        <tissue evidence="2">Venom_gland</tissue>
    </source>
</reference>
<evidence type="ECO:0000259" key="1">
    <source>
        <dbReference type="Pfam" id="PF02272"/>
    </source>
</evidence>
<evidence type="ECO:0000313" key="2">
    <source>
        <dbReference type="EMBL" id="LAA49052.1"/>
    </source>
</evidence>
<dbReference type="Pfam" id="PF02272">
    <property type="entry name" value="DHHA1"/>
    <property type="match status" value="1"/>
</dbReference>
<dbReference type="GO" id="GO:0004813">
    <property type="term" value="F:alanine-tRNA ligase activity"/>
    <property type="evidence" value="ECO:0007669"/>
    <property type="project" value="TreeGrafter"/>
</dbReference>
<dbReference type="GO" id="GO:0006419">
    <property type="term" value="P:alanyl-tRNA aminoacylation"/>
    <property type="evidence" value="ECO:0007669"/>
    <property type="project" value="TreeGrafter"/>
</dbReference>
<name>A0A2D4FNL3_MICCO</name>
<dbReference type="PANTHER" id="PTHR11777:SF8">
    <property type="entry name" value="ALANINE--TRNA LIGASE, MITOCHONDRIAL"/>
    <property type="match status" value="1"/>
</dbReference>
<reference evidence="2" key="2">
    <citation type="submission" date="2017-11" db="EMBL/GenBank/DDBJ databases">
        <title>Coralsnake Venomics: Analyses of Venom Gland Transcriptomes and Proteomes of Six Brazilian Taxa.</title>
        <authorList>
            <person name="Aird S.D."/>
            <person name="Jorge da Silva N."/>
            <person name="Qiu L."/>
            <person name="Villar-Briones A."/>
            <person name="Aparecida-Saddi V."/>
            <person name="Campos-Telles M.P."/>
            <person name="Grau M."/>
            <person name="Mikheyev A.S."/>
        </authorList>
    </citation>
    <scope>NUCLEOTIDE SEQUENCE</scope>
    <source>
        <tissue evidence="2">Venom_gland</tissue>
    </source>
</reference>
<organism evidence="2">
    <name type="scientific">Micrurus corallinus</name>
    <name type="common">Brazilian coral snake</name>
    <dbReference type="NCBI Taxonomy" id="54390"/>
    <lineage>
        <taxon>Eukaryota</taxon>
        <taxon>Metazoa</taxon>
        <taxon>Chordata</taxon>
        <taxon>Craniata</taxon>
        <taxon>Vertebrata</taxon>
        <taxon>Euteleostomi</taxon>
        <taxon>Lepidosauria</taxon>
        <taxon>Squamata</taxon>
        <taxon>Bifurcata</taxon>
        <taxon>Unidentata</taxon>
        <taxon>Episquamata</taxon>
        <taxon>Toxicofera</taxon>
        <taxon>Serpentes</taxon>
        <taxon>Colubroidea</taxon>
        <taxon>Elapidae</taxon>
        <taxon>Elapinae</taxon>
        <taxon>Micrurus</taxon>
    </lineage>
</organism>
<accession>A0A2D4FNL3</accession>
<dbReference type="AlphaFoldDB" id="A0A2D4FNL3"/>
<sequence>MPQWQKRKLQATLKTLQQAANSVHRKMEIRLAAEKVEGLLTKYSNEPVIIDTIPAETPYILMKAVKQLCNKVPGASVMLLSSQAAGQVFCACQVSKSSLSKASAADWALAVCTQMGGKAKGSGVAAKGMAKTDDVQMVLAAAREYAKNVF</sequence>